<dbReference type="InterPro" id="IPR011990">
    <property type="entry name" value="TPR-like_helical_dom_sf"/>
</dbReference>
<feature type="repeat" description="TPR" evidence="3">
    <location>
        <begin position="143"/>
        <end position="176"/>
    </location>
</feature>
<dbReference type="Gene3D" id="1.25.40.10">
    <property type="entry name" value="Tetratricopeptide repeat domain"/>
    <property type="match status" value="1"/>
</dbReference>
<accession>A0A6I4IIE1</accession>
<gene>
    <name evidence="4" type="ORF">GOQ30_01070</name>
</gene>
<keyword evidence="5" id="KW-1185">Reference proteome</keyword>
<dbReference type="Pfam" id="PF13181">
    <property type="entry name" value="TPR_8"/>
    <property type="match status" value="1"/>
</dbReference>
<dbReference type="Proteomes" id="UP000431264">
    <property type="component" value="Unassembled WGS sequence"/>
</dbReference>
<evidence type="ECO:0000256" key="1">
    <source>
        <dbReference type="ARBA" id="ARBA00022737"/>
    </source>
</evidence>
<dbReference type="PROSITE" id="PS50005">
    <property type="entry name" value="TPR"/>
    <property type="match status" value="1"/>
</dbReference>
<dbReference type="InterPro" id="IPR051012">
    <property type="entry name" value="CellSynth/LPSAsmb/PSIAsmb"/>
</dbReference>
<keyword evidence="2 3" id="KW-0802">TPR repeat</keyword>
<reference evidence="5" key="1">
    <citation type="submission" date="2019-05" db="EMBL/GenBank/DDBJ databases">
        <title>Flavobacterium profundi sp. nov., isolated from a deep-sea seamount.</title>
        <authorList>
            <person name="Zhang D.-C."/>
        </authorList>
    </citation>
    <scope>NUCLEOTIDE SEQUENCE [LARGE SCALE GENOMIC DNA]</scope>
    <source>
        <strain evidence="5">TP390</strain>
    </source>
</reference>
<sequence>MFPITLIDSQKMQYELPEDKIQLFNDKFEKANDLVKDVMLLKEKVSTKLGFWDKRKANKAIRYYETCLSLVPNHWQTNWLIAKVYQVLLDHQKALSHFEKAIAFEKTNPDLPREASISAMDLGNIPLALQYSLEALHRNPKDAGLYCNHAVNLMVSGNDEEAKKYIEKAIEMEPNDAINQNVFTLLQDVASGKRKRPLYNELG</sequence>
<evidence type="ECO:0000313" key="4">
    <source>
        <dbReference type="EMBL" id="MVO07751.1"/>
    </source>
</evidence>
<name>A0A6I4IIE1_9FLAO</name>
<proteinExistence type="predicted"/>
<comment type="caution">
    <text evidence="4">The sequence shown here is derived from an EMBL/GenBank/DDBJ whole genome shotgun (WGS) entry which is preliminary data.</text>
</comment>
<dbReference type="InterPro" id="IPR019734">
    <property type="entry name" value="TPR_rpt"/>
</dbReference>
<dbReference type="PANTHER" id="PTHR45586">
    <property type="entry name" value="TPR REPEAT-CONTAINING PROTEIN PA4667"/>
    <property type="match status" value="1"/>
</dbReference>
<dbReference type="AlphaFoldDB" id="A0A6I4IIE1"/>
<dbReference type="SMART" id="SM00028">
    <property type="entry name" value="TPR"/>
    <property type="match status" value="3"/>
</dbReference>
<dbReference type="SUPFAM" id="SSF48452">
    <property type="entry name" value="TPR-like"/>
    <property type="match status" value="1"/>
</dbReference>
<protein>
    <submittedName>
        <fullName evidence="4">Uncharacterized protein</fullName>
    </submittedName>
</protein>
<evidence type="ECO:0000256" key="2">
    <source>
        <dbReference type="ARBA" id="ARBA00022803"/>
    </source>
</evidence>
<organism evidence="4 5">
    <name type="scientific">Flavobacterium profundi</name>
    <dbReference type="NCBI Taxonomy" id="1774945"/>
    <lineage>
        <taxon>Bacteria</taxon>
        <taxon>Pseudomonadati</taxon>
        <taxon>Bacteroidota</taxon>
        <taxon>Flavobacteriia</taxon>
        <taxon>Flavobacteriales</taxon>
        <taxon>Flavobacteriaceae</taxon>
        <taxon>Flavobacterium</taxon>
    </lineage>
</organism>
<dbReference type="EMBL" id="WQLW01000001">
    <property type="protein sequence ID" value="MVO07751.1"/>
    <property type="molecule type" value="Genomic_DNA"/>
</dbReference>
<dbReference type="PANTHER" id="PTHR45586:SF1">
    <property type="entry name" value="LIPOPOLYSACCHARIDE ASSEMBLY PROTEIN B"/>
    <property type="match status" value="1"/>
</dbReference>
<evidence type="ECO:0000313" key="5">
    <source>
        <dbReference type="Proteomes" id="UP000431264"/>
    </source>
</evidence>
<dbReference type="RefSeq" id="WP_140996165.1">
    <property type="nucleotide sequence ID" value="NZ_VDCZ01000001.1"/>
</dbReference>
<dbReference type="OrthoDB" id="768046at2"/>
<evidence type="ECO:0000256" key="3">
    <source>
        <dbReference type="PROSITE-ProRule" id="PRU00339"/>
    </source>
</evidence>
<keyword evidence="1" id="KW-0677">Repeat</keyword>